<dbReference type="RefSeq" id="WP_080810384.1">
    <property type="nucleotide sequence ID" value="NZ_CP021983.2"/>
</dbReference>
<keyword evidence="3" id="KW-1185">Reference proteome</keyword>
<reference evidence="2 3" key="1">
    <citation type="journal article" date="2016" name="Biochim. Biophys. Acta">
        <title>Characterization of red-shifted phycobilisomes isolated from the chlorophyll f-containing cyanobacterium Halomicronema hongdechloris.</title>
        <authorList>
            <person name="Li Y."/>
            <person name="Lin Y."/>
            <person name="Garvey C.J."/>
            <person name="Birch D."/>
            <person name="Corkery R.W."/>
            <person name="Loughlin P.C."/>
            <person name="Scheer H."/>
            <person name="Willows R.D."/>
            <person name="Chen M."/>
        </authorList>
    </citation>
    <scope>NUCLEOTIDE SEQUENCE [LARGE SCALE GENOMIC DNA]</scope>
    <source>
        <strain evidence="2 3">C2206</strain>
    </source>
</reference>
<gene>
    <name evidence="2" type="ORF">XM38_026870</name>
</gene>
<accession>A0A1Z3HN39</accession>
<name>A0A1Z3HN39_9CYAN</name>
<evidence type="ECO:0000256" key="1">
    <source>
        <dbReference type="SAM" id="Phobius"/>
    </source>
</evidence>
<dbReference type="EMBL" id="CP021983">
    <property type="protein sequence ID" value="ASC71733.1"/>
    <property type="molecule type" value="Genomic_DNA"/>
</dbReference>
<keyword evidence="1" id="KW-0812">Transmembrane</keyword>
<evidence type="ECO:0000313" key="3">
    <source>
        <dbReference type="Proteomes" id="UP000191901"/>
    </source>
</evidence>
<protein>
    <submittedName>
        <fullName evidence="2">Uncharacterized protein</fullName>
    </submittedName>
</protein>
<keyword evidence="1" id="KW-0472">Membrane</keyword>
<keyword evidence="1" id="KW-1133">Transmembrane helix</keyword>
<organism evidence="2 3">
    <name type="scientific">Halomicronema hongdechloris C2206</name>
    <dbReference type="NCBI Taxonomy" id="1641165"/>
    <lineage>
        <taxon>Bacteria</taxon>
        <taxon>Bacillati</taxon>
        <taxon>Cyanobacteriota</taxon>
        <taxon>Cyanophyceae</taxon>
        <taxon>Nodosilineales</taxon>
        <taxon>Nodosilineaceae</taxon>
        <taxon>Halomicronema</taxon>
    </lineage>
</organism>
<dbReference type="AlphaFoldDB" id="A0A1Z3HN39"/>
<evidence type="ECO:0000313" key="2">
    <source>
        <dbReference type="EMBL" id="ASC71733.1"/>
    </source>
</evidence>
<sequence>MAGETGDMVVLVVVGLNLAIATAGFYLAWRLWRLRLHLSRLADLLLAWQQDSQRHLRETPLHLGRQGTARLRQQYAQLQQQVLLIRRLVSIMGWLAAILRRRQRLGRSS</sequence>
<proteinExistence type="predicted"/>
<feature type="transmembrane region" description="Helical" evidence="1">
    <location>
        <begin position="9"/>
        <end position="29"/>
    </location>
</feature>
<dbReference type="Proteomes" id="UP000191901">
    <property type="component" value="Chromosome"/>
</dbReference>
<dbReference type="KEGG" id="hhg:XM38_026870"/>